<dbReference type="InterPro" id="IPR001932">
    <property type="entry name" value="PPM-type_phosphatase-like_dom"/>
</dbReference>
<name>A0A0H2KQ11_9MICO</name>
<gene>
    <name evidence="2" type="ORF">FB00_14880</name>
</gene>
<dbReference type="AlphaFoldDB" id="A0A0H2KQ11"/>
<dbReference type="InterPro" id="IPR036457">
    <property type="entry name" value="PPM-type-like_dom_sf"/>
</dbReference>
<organism evidence="2 3">
    <name type="scientific">Cellulosimicrobium funkei</name>
    <dbReference type="NCBI Taxonomy" id="264251"/>
    <lineage>
        <taxon>Bacteria</taxon>
        <taxon>Bacillati</taxon>
        <taxon>Actinomycetota</taxon>
        <taxon>Actinomycetes</taxon>
        <taxon>Micrococcales</taxon>
        <taxon>Promicromonosporaceae</taxon>
        <taxon>Cellulosimicrobium</taxon>
    </lineage>
</organism>
<dbReference type="CDD" id="cd16934">
    <property type="entry name" value="HATPase_RsbT-like"/>
    <property type="match status" value="1"/>
</dbReference>
<dbReference type="Pfam" id="PF13581">
    <property type="entry name" value="HATPase_c_2"/>
    <property type="match status" value="1"/>
</dbReference>
<evidence type="ECO:0000259" key="1">
    <source>
        <dbReference type="SMART" id="SM00331"/>
    </source>
</evidence>
<dbReference type="PATRIC" id="fig|264251.5.peg.3031"/>
<dbReference type="PANTHER" id="PTHR35801">
    <property type="entry name" value="PHOSPHOSERINE PHOSPHATASE RSBX"/>
    <property type="match status" value="1"/>
</dbReference>
<dbReference type="EMBL" id="JNBQ01000023">
    <property type="protein sequence ID" value="KLN33934.1"/>
    <property type="molecule type" value="Genomic_DNA"/>
</dbReference>
<dbReference type="SMART" id="SM00331">
    <property type="entry name" value="PP2C_SIG"/>
    <property type="match status" value="1"/>
</dbReference>
<keyword evidence="3" id="KW-1185">Reference proteome</keyword>
<dbReference type="Pfam" id="PF07228">
    <property type="entry name" value="SpoIIE"/>
    <property type="match status" value="1"/>
</dbReference>
<dbReference type="SUPFAM" id="SSF81606">
    <property type="entry name" value="PP2C-like"/>
    <property type="match status" value="1"/>
</dbReference>
<dbReference type="Gene3D" id="3.60.40.10">
    <property type="entry name" value="PPM-type phosphatase domain"/>
    <property type="match status" value="1"/>
</dbReference>
<feature type="domain" description="PPM-type phosphatase" evidence="1">
    <location>
        <begin position="154"/>
        <end position="341"/>
    </location>
</feature>
<evidence type="ECO:0000313" key="2">
    <source>
        <dbReference type="EMBL" id="KLN33934.1"/>
    </source>
</evidence>
<reference evidence="2 3" key="1">
    <citation type="submission" date="2014-05" db="EMBL/GenBank/DDBJ databases">
        <title>Cellulosimicrobium funkei U11 genome.</title>
        <authorList>
            <person name="Hu C."/>
            <person name="Gong Y."/>
            <person name="Wan W."/>
            <person name="Jiang M."/>
        </authorList>
    </citation>
    <scope>NUCLEOTIDE SEQUENCE [LARGE SCALE GENOMIC DNA]</scope>
    <source>
        <strain evidence="2 3">U11</strain>
    </source>
</reference>
<accession>A0A0H2KQ11</accession>
<dbReference type="SUPFAM" id="SSF55874">
    <property type="entry name" value="ATPase domain of HSP90 chaperone/DNA topoisomerase II/histidine kinase"/>
    <property type="match status" value="1"/>
</dbReference>
<protein>
    <recommendedName>
        <fullName evidence="1">PPM-type phosphatase domain-containing protein</fullName>
    </recommendedName>
</protein>
<sequence length="346" mass="34991">MIPAPDRPDERRSVVEDGTWYTVDHPSAVGSVRRGASTVARSLGLDDDRAAEIGLVVSELATNQCRHAGSGSMLVRVRRTGDDTALEVLAVDSGPGMRDIGAAMRDGVSSRGTLGIGLGTLPRLASSWDAWTSPGRGTVIAATFAAHGAVVGLAEPTGVTRPMTGQSVCGDALAVRHDDGVPSLLVADGLGHGPLAAAASGAAVRAFLDAPAGSAVALLERVHAALGGTRGAAVAVAQAAGGGVLRYAGLGNIAGAVHGDRARGLVSYPGIAGTRGRPLRETTYPVEAGDVVVLHSDGLTARWSLADYPGLATRSPLVVAGVVLRDHAVRRDDSCVAVLPIGREAA</sequence>
<dbReference type="InterPro" id="IPR036890">
    <property type="entry name" value="HATPase_C_sf"/>
</dbReference>
<dbReference type="STRING" id="264251.FB00_14880"/>
<comment type="caution">
    <text evidence="2">The sequence shown here is derived from an EMBL/GenBank/DDBJ whole genome shotgun (WGS) entry which is preliminary data.</text>
</comment>
<proteinExistence type="predicted"/>
<dbReference type="InterPro" id="IPR003594">
    <property type="entry name" value="HATPase_dom"/>
</dbReference>
<dbReference type="PANTHER" id="PTHR35801:SF1">
    <property type="entry name" value="PHOSPHOSERINE PHOSPHATASE RSBX"/>
    <property type="match status" value="1"/>
</dbReference>
<dbReference type="Proteomes" id="UP000035265">
    <property type="component" value="Unassembled WGS sequence"/>
</dbReference>
<evidence type="ECO:0000313" key="3">
    <source>
        <dbReference type="Proteomes" id="UP000035265"/>
    </source>
</evidence>
<dbReference type="InterPro" id="IPR039248">
    <property type="entry name" value="Ptase_RsbX"/>
</dbReference>
<dbReference type="Gene3D" id="3.30.565.10">
    <property type="entry name" value="Histidine kinase-like ATPase, C-terminal domain"/>
    <property type="match status" value="1"/>
</dbReference>
<dbReference type="RefSeq" id="WP_047233650.1">
    <property type="nucleotide sequence ID" value="NZ_JNBQ01000023.1"/>
</dbReference>